<dbReference type="CDD" id="cd00077">
    <property type="entry name" value="HDc"/>
    <property type="match status" value="1"/>
</dbReference>
<dbReference type="EMBL" id="DQWE01000304">
    <property type="protein sequence ID" value="HDI83416.1"/>
    <property type="molecule type" value="Genomic_DNA"/>
</dbReference>
<dbReference type="InterPro" id="IPR003607">
    <property type="entry name" value="HD/PDEase_dom"/>
</dbReference>
<dbReference type="SMART" id="SM00471">
    <property type="entry name" value="HDc"/>
    <property type="match status" value="1"/>
</dbReference>
<dbReference type="SUPFAM" id="SSF48452">
    <property type="entry name" value="TPR-like"/>
    <property type="match status" value="1"/>
</dbReference>
<feature type="domain" description="HD-GYP" evidence="2">
    <location>
        <begin position="325"/>
        <end position="508"/>
    </location>
</feature>
<evidence type="ECO:0000259" key="2">
    <source>
        <dbReference type="PROSITE" id="PS51832"/>
    </source>
</evidence>
<dbReference type="InterPro" id="IPR011990">
    <property type="entry name" value="TPR-like_helical_dom_sf"/>
</dbReference>
<evidence type="ECO:0000256" key="1">
    <source>
        <dbReference type="SAM" id="Coils"/>
    </source>
</evidence>
<dbReference type="Gene3D" id="1.10.3210.10">
    <property type="entry name" value="Hypothetical protein af1432"/>
    <property type="match status" value="1"/>
</dbReference>
<organism evidence="3">
    <name type="scientific">candidate division WOR-3 bacterium</name>
    <dbReference type="NCBI Taxonomy" id="2052148"/>
    <lineage>
        <taxon>Bacteria</taxon>
        <taxon>Bacteria division WOR-3</taxon>
    </lineage>
</organism>
<protein>
    <submittedName>
        <fullName evidence="3">HD domain-containing protein</fullName>
    </submittedName>
</protein>
<dbReference type="Proteomes" id="UP000885847">
    <property type="component" value="Unassembled WGS sequence"/>
</dbReference>
<reference evidence="3" key="1">
    <citation type="journal article" date="2020" name="mSystems">
        <title>Genome- and Community-Level Interaction Insights into Carbon Utilization and Element Cycling Functions of Hydrothermarchaeota in Hydrothermal Sediment.</title>
        <authorList>
            <person name="Zhou Z."/>
            <person name="Liu Y."/>
            <person name="Xu W."/>
            <person name="Pan J."/>
            <person name="Luo Z.H."/>
            <person name="Li M."/>
        </authorList>
    </citation>
    <scope>NUCLEOTIDE SEQUENCE [LARGE SCALE GENOMIC DNA]</scope>
    <source>
        <strain evidence="3">HyVt-102</strain>
    </source>
</reference>
<dbReference type="SUPFAM" id="SSF109604">
    <property type="entry name" value="HD-domain/PDEase-like"/>
    <property type="match status" value="1"/>
</dbReference>
<dbReference type="InterPro" id="IPR037522">
    <property type="entry name" value="HD_GYP_dom"/>
</dbReference>
<dbReference type="PANTHER" id="PTHR43155:SF2">
    <property type="entry name" value="CYCLIC DI-GMP PHOSPHODIESTERASE PA4108"/>
    <property type="match status" value="1"/>
</dbReference>
<accession>A0A7C0VB33</accession>
<dbReference type="AlphaFoldDB" id="A0A7C0VB33"/>
<dbReference type="PANTHER" id="PTHR43155">
    <property type="entry name" value="CYCLIC DI-GMP PHOSPHODIESTERASE PA4108-RELATED"/>
    <property type="match status" value="1"/>
</dbReference>
<dbReference type="PROSITE" id="PS51832">
    <property type="entry name" value="HD_GYP"/>
    <property type="match status" value="1"/>
</dbReference>
<dbReference type="Pfam" id="PF13487">
    <property type="entry name" value="HD_5"/>
    <property type="match status" value="1"/>
</dbReference>
<evidence type="ECO:0000313" key="3">
    <source>
        <dbReference type="EMBL" id="HDI83416.1"/>
    </source>
</evidence>
<feature type="coiled-coil region" evidence="1">
    <location>
        <begin position="136"/>
        <end position="163"/>
    </location>
</feature>
<proteinExistence type="predicted"/>
<name>A0A7C0VB33_UNCW3</name>
<keyword evidence="1" id="KW-0175">Coiled coil</keyword>
<gene>
    <name evidence="3" type="ORF">ENF18_06455</name>
</gene>
<sequence length="508" mass="59789">MEQLIEGVLRRYRGPGDIGENELEEVSNSIENFLEYSRRKDRPPIERAVEIGRLLRNIGAPVEGYKLMMADAEYYREIGDTRLYWNRLYFAQAFMALGYPTERMEKKLNEYINVLRRNKKYVYFLPLFLNVKGNILHIYREKYEEAEEVYKEALETIQTFDESFYSEFTMRDYHWSLRLIVNNYVDMLLKIERNQEQEKKLDFLRGLLEEEEKELPYINLLSLINKAEIEISRKNLEVAERYLKEAVIKMDRELERFFLPAVNRLYGQIWSIKGDIDKAVEYTIDSFGNSAYYGNSLTETESLEAILNIFRRLSDEVQGEDRFEFFKKRGLIDAFLNILSYKDWVLGAEHSADVAQFSRLISEHLNFSKETKKSIGFAAMLHDVGKIMIPWYTLNKPAPPDEIDWDLIQAHVYEGYRIVKKLGFDREAEWVLEHHERCDGSGYPFGKKNPSLESQVIAISDTFDAAISHGRRYRLPKTAEEVLEEIEADNGKFYPEVIEALRKALPSM</sequence>
<dbReference type="Gene3D" id="1.25.40.10">
    <property type="entry name" value="Tetratricopeptide repeat domain"/>
    <property type="match status" value="1"/>
</dbReference>
<comment type="caution">
    <text evidence="3">The sequence shown here is derived from an EMBL/GenBank/DDBJ whole genome shotgun (WGS) entry which is preliminary data.</text>
</comment>